<dbReference type="Proteomes" id="UP001500363">
    <property type="component" value="Unassembled WGS sequence"/>
</dbReference>
<dbReference type="InterPro" id="IPR027417">
    <property type="entry name" value="P-loop_NTPase"/>
</dbReference>
<dbReference type="InterPro" id="IPR041664">
    <property type="entry name" value="AAA_16"/>
</dbReference>
<keyword evidence="1" id="KW-0547">Nucleotide-binding</keyword>
<dbReference type="InterPro" id="IPR016032">
    <property type="entry name" value="Sig_transdc_resp-reg_C-effctor"/>
</dbReference>
<organism evidence="4 5">
    <name type="scientific">Kribbella lupini</name>
    <dbReference type="NCBI Taxonomy" id="291602"/>
    <lineage>
        <taxon>Bacteria</taxon>
        <taxon>Bacillati</taxon>
        <taxon>Actinomycetota</taxon>
        <taxon>Actinomycetes</taxon>
        <taxon>Propionibacteriales</taxon>
        <taxon>Kribbellaceae</taxon>
        <taxon>Kribbella</taxon>
    </lineage>
</organism>
<dbReference type="Gene3D" id="1.25.40.10">
    <property type="entry name" value="Tetratricopeptide repeat domain"/>
    <property type="match status" value="1"/>
</dbReference>
<dbReference type="PROSITE" id="PS50043">
    <property type="entry name" value="HTH_LUXR_2"/>
    <property type="match status" value="1"/>
</dbReference>
<evidence type="ECO:0000256" key="2">
    <source>
        <dbReference type="ARBA" id="ARBA00022840"/>
    </source>
</evidence>
<dbReference type="SUPFAM" id="SSF52540">
    <property type="entry name" value="P-loop containing nucleoside triphosphate hydrolases"/>
    <property type="match status" value="1"/>
</dbReference>
<dbReference type="PROSITE" id="PS00622">
    <property type="entry name" value="HTH_LUXR_1"/>
    <property type="match status" value="1"/>
</dbReference>
<dbReference type="PANTHER" id="PTHR16305">
    <property type="entry name" value="TESTICULAR SOLUBLE ADENYLYL CYCLASE"/>
    <property type="match status" value="1"/>
</dbReference>
<dbReference type="CDD" id="cd06170">
    <property type="entry name" value="LuxR_C_like"/>
    <property type="match status" value="1"/>
</dbReference>
<dbReference type="SUPFAM" id="SSF48452">
    <property type="entry name" value="TPR-like"/>
    <property type="match status" value="1"/>
</dbReference>
<dbReference type="Gene3D" id="1.10.10.10">
    <property type="entry name" value="Winged helix-like DNA-binding domain superfamily/Winged helix DNA-binding domain"/>
    <property type="match status" value="1"/>
</dbReference>
<keyword evidence="5" id="KW-1185">Reference proteome</keyword>
<gene>
    <name evidence="4" type="ORF">GCM10009741_04420</name>
</gene>
<dbReference type="EMBL" id="BAAANC010000001">
    <property type="protein sequence ID" value="GAA1510463.1"/>
    <property type="molecule type" value="Genomic_DNA"/>
</dbReference>
<evidence type="ECO:0000313" key="5">
    <source>
        <dbReference type="Proteomes" id="UP001500363"/>
    </source>
</evidence>
<dbReference type="SMART" id="SM00421">
    <property type="entry name" value="HTH_LUXR"/>
    <property type="match status" value="1"/>
</dbReference>
<dbReference type="PRINTS" id="PR00038">
    <property type="entry name" value="HTHLUXR"/>
</dbReference>
<dbReference type="InterPro" id="IPR036388">
    <property type="entry name" value="WH-like_DNA-bd_sf"/>
</dbReference>
<comment type="caution">
    <text evidence="4">The sequence shown here is derived from an EMBL/GenBank/DDBJ whole genome shotgun (WGS) entry which is preliminary data.</text>
</comment>
<reference evidence="5" key="1">
    <citation type="journal article" date="2019" name="Int. J. Syst. Evol. Microbiol.">
        <title>The Global Catalogue of Microorganisms (GCM) 10K type strain sequencing project: providing services to taxonomists for standard genome sequencing and annotation.</title>
        <authorList>
            <consortium name="The Broad Institute Genomics Platform"/>
            <consortium name="The Broad Institute Genome Sequencing Center for Infectious Disease"/>
            <person name="Wu L."/>
            <person name="Ma J."/>
        </authorList>
    </citation>
    <scope>NUCLEOTIDE SEQUENCE [LARGE SCALE GENOMIC DNA]</scope>
    <source>
        <strain evidence="5">JCM 14303</strain>
    </source>
</reference>
<evidence type="ECO:0000256" key="1">
    <source>
        <dbReference type="ARBA" id="ARBA00022741"/>
    </source>
</evidence>
<dbReference type="Pfam" id="PF00196">
    <property type="entry name" value="GerE"/>
    <property type="match status" value="1"/>
</dbReference>
<evidence type="ECO:0000313" key="4">
    <source>
        <dbReference type="EMBL" id="GAA1510463.1"/>
    </source>
</evidence>
<protein>
    <submittedName>
        <fullName evidence="4">Helix-turn-helix transcriptional regulator</fullName>
    </submittedName>
</protein>
<proteinExistence type="predicted"/>
<accession>A0ABP4KUU7</accession>
<evidence type="ECO:0000259" key="3">
    <source>
        <dbReference type="PROSITE" id="PS50043"/>
    </source>
</evidence>
<name>A0ABP4KUU7_9ACTN</name>
<dbReference type="PANTHER" id="PTHR16305:SF35">
    <property type="entry name" value="TRANSCRIPTIONAL ACTIVATOR DOMAIN"/>
    <property type="match status" value="1"/>
</dbReference>
<dbReference type="Pfam" id="PF13191">
    <property type="entry name" value="AAA_16"/>
    <property type="match status" value="1"/>
</dbReference>
<sequence>MVVRGEAGIGKTRLIREVCSGLGDGTHVLWGTCVHFGQATVPFAPLTGALKPWFARVDAANRRKVLTGVDDLGLIFPALGSARARETGRLLPLLDLVFNRIAETAPTVLVIDDLHWADHTSLDVLAYLISGFDDQRLAVMAACREEHRDEGHPLHGWLADMRRTPAFNEVQLDRLDLAATEVQIEGLLGRVVDVEFAAQVHERSGGNPYLTELLTRDMSDGERPDDLLELPAAIPTALGEALLSSWHCLSATARQTTRVLAAAGRPTEVDVLAGVLTKHGGVNPAQLSECLTEAQYQGVVLSDVDGRLWFRHPLLAEVLEDAMPPGDAARVHATYARVLEARSGTTRQCDAADLAVHYDRAGHADKSYQWSIAAANYAVNLHAPAEEAMNLERACSLWDEVSPDVRGPSWAHIDLLLRASDACDRAGRVEAAIGWLDHARGLVNPADEPLLASTLACALGDLERQRATPGKTRLSDSTQAVELTQQFPLSPQRARALAGLADAEKWDDRLPEAAMHADEAVRIARRSESGPALTYALNTRASVHLHRDQIESSLADAGEAHLLARSCGDSVQQAAAANWRVICLSELGLTTEATAVALQGFHDALRGGSPHWGYFLAALAAEGLLHSGRWQECQDLLREALAARRGPIPSAGLRMVAARLAVRSGNLAEAKQHLGRALELIPGDYPGLRMRMALAGAEVFTASGEPYKAFEWVKSRITGPNATPSPPRAEDLRAVKYRDQLVLPLAEAAAELAVAGRDAGDVDAASLARSGLDETLARWPRPPFTSPPDSEIQQMRRTLFAAAVARCGHDPKEAACWEQAIEKCEAAGAPWHTALSQYRCASALLTTGAASSAVGGLLRSAHRGAIGLGAQPLQHQIDTLARMARVTLREPAEPLNMDLPVPGLAHLTAREREIMTFLVAGRSNGEIAKELVISDKTVSVHVSSILRKTRTTTRVEAAALAERLTDRREG</sequence>
<dbReference type="SUPFAM" id="SSF46894">
    <property type="entry name" value="C-terminal effector domain of the bipartite response regulators"/>
    <property type="match status" value="1"/>
</dbReference>
<keyword evidence="2" id="KW-0067">ATP-binding</keyword>
<dbReference type="InterPro" id="IPR000792">
    <property type="entry name" value="Tscrpt_reg_LuxR_C"/>
</dbReference>
<dbReference type="InterPro" id="IPR011990">
    <property type="entry name" value="TPR-like_helical_dom_sf"/>
</dbReference>
<feature type="domain" description="HTH luxR-type" evidence="3">
    <location>
        <begin position="900"/>
        <end position="965"/>
    </location>
</feature>